<dbReference type="PANTHER" id="PTHR30572">
    <property type="entry name" value="MEMBRANE COMPONENT OF TRANSPORTER-RELATED"/>
    <property type="match status" value="1"/>
</dbReference>
<evidence type="ECO:0000256" key="2">
    <source>
        <dbReference type="ARBA" id="ARBA00022475"/>
    </source>
</evidence>
<evidence type="ECO:0000259" key="8">
    <source>
        <dbReference type="Pfam" id="PF02687"/>
    </source>
</evidence>
<dbReference type="EMBL" id="FOPW01000005">
    <property type="protein sequence ID" value="SFH42745.1"/>
    <property type="molecule type" value="Genomic_DNA"/>
</dbReference>
<gene>
    <name evidence="9" type="ORF">SAMN05216274_10535</name>
</gene>
<reference evidence="9 10" key="1">
    <citation type="submission" date="2016-10" db="EMBL/GenBank/DDBJ databases">
        <authorList>
            <person name="Varghese N."/>
            <person name="Submissions S."/>
        </authorList>
    </citation>
    <scope>NUCLEOTIDE SEQUENCE [LARGE SCALE GENOMIC DNA]</scope>
    <source>
        <strain evidence="9 10">GMCC 1.11211</strain>
    </source>
</reference>
<dbReference type="Pfam" id="PF02687">
    <property type="entry name" value="FtsX"/>
    <property type="match status" value="1"/>
</dbReference>
<keyword evidence="10" id="KW-1185">Reference proteome</keyword>
<evidence type="ECO:0000256" key="3">
    <source>
        <dbReference type="ARBA" id="ARBA00022692"/>
    </source>
</evidence>
<keyword evidence="5 7" id="KW-0472">Membrane</keyword>
<keyword evidence="3 7" id="KW-0812">Transmembrane</keyword>
<feature type="transmembrane region" description="Helical" evidence="7">
    <location>
        <begin position="253"/>
        <end position="273"/>
    </location>
</feature>
<proteinExistence type="inferred from homology"/>
<comment type="similarity">
    <text evidence="6">Belongs to the ABC-4 integral membrane protein family.</text>
</comment>
<comment type="subcellular location">
    <subcellularLocation>
        <location evidence="1">Cell membrane</location>
        <topology evidence="1">Multi-pass membrane protein</topology>
    </subcellularLocation>
</comment>
<name>A0ABY1ECB8_9MICO</name>
<feature type="domain" description="ABC3 transporter permease C-terminal" evidence="8">
    <location>
        <begin position="254"/>
        <end position="360"/>
    </location>
</feature>
<evidence type="ECO:0000256" key="1">
    <source>
        <dbReference type="ARBA" id="ARBA00004651"/>
    </source>
</evidence>
<dbReference type="InterPro" id="IPR003838">
    <property type="entry name" value="ABC3_permease_C"/>
</dbReference>
<sequence>MRRLGAVIIEALATARAQPVSSVVSIVIVAGMVGAVLLTTGRTVGAEQAVLNSIDSAGTRSIVIRAEGDAGLDTSVLERIGNIDGIAWSGVFSSVQDVTNAAVPGGTTVPARLAWSDQLGELGLPAAQAVQNRTAWASNAALDQLGMPDATGGVVTGAGAEFAIAGRIPVPDYLRFLEPLIVAPQQIDSDDPHTVSILVVIAERPDLVSPVSQVVLSVLAVDDPTKVTLTTSEGLATLRALIEGQLGSFGRNLVIVIFALTASLVAAILYGFVMLRRKDFGRRRALGASQGLIIGLLLTQMAFLSGIGAVIGCAATAISLVITGDPLPGIAFFVAVSVLAIAVGVIAALLPASVAARRDPLAELRVP</sequence>
<evidence type="ECO:0000313" key="9">
    <source>
        <dbReference type="EMBL" id="SFH42745.1"/>
    </source>
</evidence>
<evidence type="ECO:0000256" key="6">
    <source>
        <dbReference type="ARBA" id="ARBA00038076"/>
    </source>
</evidence>
<organism evidence="9 10">
    <name type="scientific">Cryobacterium levicorallinum</name>
    <dbReference type="NCBI Taxonomy" id="995038"/>
    <lineage>
        <taxon>Bacteria</taxon>
        <taxon>Bacillati</taxon>
        <taxon>Actinomycetota</taxon>
        <taxon>Actinomycetes</taxon>
        <taxon>Micrococcales</taxon>
        <taxon>Microbacteriaceae</taxon>
        <taxon>Cryobacterium</taxon>
    </lineage>
</organism>
<keyword evidence="2" id="KW-1003">Cell membrane</keyword>
<evidence type="ECO:0000256" key="7">
    <source>
        <dbReference type="SAM" id="Phobius"/>
    </source>
</evidence>
<keyword evidence="4 7" id="KW-1133">Transmembrane helix</keyword>
<comment type="caution">
    <text evidence="9">The sequence shown here is derived from an EMBL/GenBank/DDBJ whole genome shotgun (WGS) entry which is preliminary data.</text>
</comment>
<accession>A0ABY1ECB8</accession>
<feature type="transmembrane region" description="Helical" evidence="7">
    <location>
        <begin position="293"/>
        <end position="318"/>
    </location>
</feature>
<feature type="transmembrane region" description="Helical" evidence="7">
    <location>
        <begin position="330"/>
        <end position="350"/>
    </location>
</feature>
<dbReference type="Proteomes" id="UP000199681">
    <property type="component" value="Unassembled WGS sequence"/>
</dbReference>
<protein>
    <submittedName>
        <fullName evidence="9">ABC transport system permease protein</fullName>
    </submittedName>
</protein>
<evidence type="ECO:0000256" key="4">
    <source>
        <dbReference type="ARBA" id="ARBA00022989"/>
    </source>
</evidence>
<evidence type="ECO:0000256" key="5">
    <source>
        <dbReference type="ARBA" id="ARBA00023136"/>
    </source>
</evidence>
<dbReference type="PANTHER" id="PTHR30572:SF4">
    <property type="entry name" value="ABC TRANSPORTER PERMEASE YTRF"/>
    <property type="match status" value="1"/>
</dbReference>
<evidence type="ECO:0000313" key="10">
    <source>
        <dbReference type="Proteomes" id="UP000199681"/>
    </source>
</evidence>
<dbReference type="InterPro" id="IPR050250">
    <property type="entry name" value="Macrolide_Exporter_MacB"/>
</dbReference>
<dbReference type="RefSeq" id="WP_241994722.1">
    <property type="nucleotide sequence ID" value="NZ_BKAC01000004.1"/>
</dbReference>